<evidence type="ECO:0008006" key="3">
    <source>
        <dbReference type="Google" id="ProtNLM"/>
    </source>
</evidence>
<evidence type="ECO:0000313" key="2">
    <source>
        <dbReference type="Proteomes" id="UP000318833"/>
    </source>
</evidence>
<gene>
    <name evidence="1" type="ORF">FOF46_30980</name>
</gene>
<proteinExistence type="predicted"/>
<organism evidence="1 2">
    <name type="scientific">Aquimarina algiphila</name>
    <dbReference type="NCBI Taxonomy" id="2047982"/>
    <lineage>
        <taxon>Bacteria</taxon>
        <taxon>Pseudomonadati</taxon>
        <taxon>Bacteroidota</taxon>
        <taxon>Flavobacteriia</taxon>
        <taxon>Flavobacteriales</taxon>
        <taxon>Flavobacteriaceae</taxon>
        <taxon>Aquimarina</taxon>
    </lineage>
</organism>
<name>A0A554V9Z5_9FLAO</name>
<feature type="non-terminal residue" evidence="1">
    <location>
        <position position="98"/>
    </location>
</feature>
<protein>
    <recommendedName>
        <fullName evidence="3">RWP-RK domain-containing protein</fullName>
    </recommendedName>
</protein>
<sequence>MKESSKTLTRKELYDLVWSSPLTKLAKEFSYSDSGLRKICKKHNIPLPKAGYWAKIKYNKKVIKVPLPISKKNQNDEIEIRIDKENNREKSHPNSIIA</sequence>
<comment type="caution">
    <text evidence="1">The sequence shown here is derived from an EMBL/GenBank/DDBJ whole genome shotgun (WGS) entry which is preliminary data.</text>
</comment>
<accession>A0A554V9Z5</accession>
<evidence type="ECO:0000313" key="1">
    <source>
        <dbReference type="EMBL" id="TSE02330.1"/>
    </source>
</evidence>
<dbReference type="AlphaFoldDB" id="A0A554V9Z5"/>
<reference evidence="1 2" key="1">
    <citation type="submission" date="2019-07" db="EMBL/GenBank/DDBJ databases">
        <title>The draft genome sequence of Aquimarina algiphila M91.</title>
        <authorList>
            <person name="Meng X."/>
        </authorList>
    </citation>
    <scope>NUCLEOTIDE SEQUENCE [LARGE SCALE GENOMIC DNA]</scope>
    <source>
        <strain evidence="1 2">M91</strain>
    </source>
</reference>
<keyword evidence="2" id="KW-1185">Reference proteome</keyword>
<dbReference type="EMBL" id="VLNR01000178">
    <property type="protein sequence ID" value="TSE02330.1"/>
    <property type="molecule type" value="Genomic_DNA"/>
</dbReference>
<dbReference type="Proteomes" id="UP000318833">
    <property type="component" value="Unassembled WGS sequence"/>
</dbReference>